<proteinExistence type="predicted"/>
<sequence length="325" mass="36747">MIARQSDWIERVPTWIVTGKCVFDESSPKFRMLNGVYVRKPRDVKAELKIGTKVDTDVNIVMNVVSFPTPTVTWLRMTEFVWTVLKDKYDYKHNISSTIRITSKDDFGVHGIKICNTLGCIVENITLQPEDKPEAPLYFSVEKQHLYQLIYLGLLDSMVDMSKHFPSSLKLQIVTRPQRLFKLVTLKRGVRNASLEFKTEVEYTGKSTSKTTSISTLSIVLACGYPVLFAVIIVLLVYINRRNKGSTGGSNPTNTNSTNSDEYTVIQRGNPTFTEPYSTLQSPTESTALQADSMETDTYDECRVGIAKTNKKAARNIQKRGFMLI</sequence>
<reference evidence="2" key="1">
    <citation type="submission" date="2021-03" db="EMBL/GenBank/DDBJ databases">
        <authorList>
            <person name="Bekaert M."/>
        </authorList>
    </citation>
    <scope>NUCLEOTIDE SEQUENCE</scope>
</reference>
<organism evidence="2 3">
    <name type="scientific">Mytilus edulis</name>
    <name type="common">Blue mussel</name>
    <dbReference type="NCBI Taxonomy" id="6550"/>
    <lineage>
        <taxon>Eukaryota</taxon>
        <taxon>Metazoa</taxon>
        <taxon>Spiralia</taxon>
        <taxon>Lophotrochozoa</taxon>
        <taxon>Mollusca</taxon>
        <taxon>Bivalvia</taxon>
        <taxon>Autobranchia</taxon>
        <taxon>Pteriomorphia</taxon>
        <taxon>Mytilida</taxon>
        <taxon>Mytiloidea</taxon>
        <taxon>Mytilidae</taxon>
        <taxon>Mytilinae</taxon>
        <taxon>Mytilus</taxon>
    </lineage>
</organism>
<evidence type="ECO:0000313" key="2">
    <source>
        <dbReference type="EMBL" id="CAG2227453.1"/>
    </source>
</evidence>
<feature type="transmembrane region" description="Helical" evidence="1">
    <location>
        <begin position="217"/>
        <end position="239"/>
    </location>
</feature>
<comment type="caution">
    <text evidence="2">The sequence shown here is derived from an EMBL/GenBank/DDBJ whole genome shotgun (WGS) entry which is preliminary data.</text>
</comment>
<dbReference type="EC" id="2.7.11.1" evidence="2"/>
<dbReference type="Proteomes" id="UP000683360">
    <property type="component" value="Unassembled WGS sequence"/>
</dbReference>
<evidence type="ECO:0000313" key="3">
    <source>
        <dbReference type="Proteomes" id="UP000683360"/>
    </source>
</evidence>
<keyword evidence="1" id="KW-0812">Transmembrane</keyword>
<protein>
    <submittedName>
        <fullName evidence="2">TTN</fullName>
        <ecNumber evidence="2">2.7.11.1</ecNumber>
    </submittedName>
</protein>
<gene>
    <name evidence="2" type="ORF">MEDL_40495</name>
</gene>
<evidence type="ECO:0000256" key="1">
    <source>
        <dbReference type="SAM" id="Phobius"/>
    </source>
</evidence>
<name>A0A8S3TAM7_MYTED</name>
<dbReference type="EMBL" id="CAJPWZ010001964">
    <property type="protein sequence ID" value="CAG2227453.1"/>
    <property type="molecule type" value="Genomic_DNA"/>
</dbReference>
<accession>A0A8S3TAM7</accession>
<keyword evidence="1" id="KW-0472">Membrane</keyword>
<dbReference type="OrthoDB" id="10006996at2759"/>
<keyword evidence="1" id="KW-1133">Transmembrane helix</keyword>
<dbReference type="AlphaFoldDB" id="A0A8S3TAM7"/>
<keyword evidence="2" id="KW-0808">Transferase</keyword>
<keyword evidence="3" id="KW-1185">Reference proteome</keyword>
<dbReference type="GO" id="GO:0004674">
    <property type="term" value="F:protein serine/threonine kinase activity"/>
    <property type="evidence" value="ECO:0007669"/>
    <property type="project" value="UniProtKB-EC"/>
</dbReference>